<sequence>RLIIQYKDKERAEELQYRNTYFQTKGENGENEKMYADIFDGMLYQDLLQRNYFKDERDIALSGSCDGYQIFEQKTDDLKELQEFEGKLILT</sequence>
<protein>
    <submittedName>
        <fullName evidence="1">Uncharacterized protein</fullName>
    </submittedName>
</protein>
<dbReference type="AlphaFoldDB" id="A0A2N0QJ74"/>
<feature type="non-terminal residue" evidence="1">
    <location>
        <position position="1"/>
    </location>
</feature>
<name>A0A2N0QJ74_9GLOM</name>
<reference evidence="1 2" key="1">
    <citation type="submission" date="2017-10" db="EMBL/GenBank/DDBJ databases">
        <title>Extensive intraspecific genome diversity in a model arbuscular mycorrhizal fungus.</title>
        <authorList>
            <person name="Chen E.C.H."/>
            <person name="Morin E."/>
            <person name="Baudet D."/>
            <person name="Noel J."/>
            <person name="Ndikumana S."/>
            <person name="Charron P."/>
            <person name="St-Onge C."/>
            <person name="Giorgi J."/>
            <person name="Grigoriev I.V."/>
            <person name="Roux C."/>
            <person name="Martin F.M."/>
            <person name="Corradi N."/>
        </authorList>
    </citation>
    <scope>NUCLEOTIDE SEQUENCE [LARGE SCALE GENOMIC DNA]</scope>
    <source>
        <strain evidence="1 2">A1</strain>
    </source>
</reference>
<dbReference type="EMBL" id="LLXH01008363">
    <property type="protein sequence ID" value="PKC51093.1"/>
    <property type="molecule type" value="Genomic_DNA"/>
</dbReference>
<reference evidence="1 2" key="2">
    <citation type="submission" date="2017-10" db="EMBL/GenBank/DDBJ databases">
        <title>Genome analyses suggest a sexual origin of heterokaryosis in a supposedly ancient asexual fungus.</title>
        <authorList>
            <person name="Corradi N."/>
            <person name="Sedzielewska K."/>
            <person name="Noel J."/>
            <person name="Charron P."/>
            <person name="Farinelli L."/>
            <person name="Marton T."/>
            <person name="Kruger M."/>
            <person name="Pelin A."/>
            <person name="Brachmann A."/>
            <person name="Corradi N."/>
        </authorList>
    </citation>
    <scope>NUCLEOTIDE SEQUENCE [LARGE SCALE GENOMIC DNA]</scope>
    <source>
        <strain evidence="1 2">A1</strain>
    </source>
</reference>
<comment type="caution">
    <text evidence="1">The sequence shown here is derived from an EMBL/GenBank/DDBJ whole genome shotgun (WGS) entry which is preliminary data.</text>
</comment>
<dbReference type="VEuPathDB" id="FungiDB:RhiirA1_484572"/>
<evidence type="ECO:0000313" key="1">
    <source>
        <dbReference type="EMBL" id="PKC51093.1"/>
    </source>
</evidence>
<gene>
    <name evidence="1" type="ORF">RhiirA1_484572</name>
</gene>
<dbReference type="Proteomes" id="UP000232688">
    <property type="component" value="Unassembled WGS sequence"/>
</dbReference>
<proteinExistence type="predicted"/>
<accession>A0A2N0QJ74</accession>
<evidence type="ECO:0000313" key="2">
    <source>
        <dbReference type="Proteomes" id="UP000232688"/>
    </source>
</evidence>
<dbReference type="VEuPathDB" id="FungiDB:FUN_012616"/>
<organism evidence="1 2">
    <name type="scientific">Rhizophagus irregularis</name>
    <dbReference type="NCBI Taxonomy" id="588596"/>
    <lineage>
        <taxon>Eukaryota</taxon>
        <taxon>Fungi</taxon>
        <taxon>Fungi incertae sedis</taxon>
        <taxon>Mucoromycota</taxon>
        <taxon>Glomeromycotina</taxon>
        <taxon>Glomeromycetes</taxon>
        <taxon>Glomerales</taxon>
        <taxon>Glomeraceae</taxon>
        <taxon>Rhizophagus</taxon>
    </lineage>
</organism>